<keyword evidence="2" id="KW-1185">Reference proteome</keyword>
<name>A0A9J5W8F1_SOLCO</name>
<dbReference type="AlphaFoldDB" id="A0A9J5W8F1"/>
<evidence type="ECO:0000313" key="2">
    <source>
        <dbReference type="Proteomes" id="UP000824120"/>
    </source>
</evidence>
<evidence type="ECO:0000313" key="1">
    <source>
        <dbReference type="EMBL" id="KAG5571931.1"/>
    </source>
</evidence>
<organism evidence="1 2">
    <name type="scientific">Solanum commersonii</name>
    <name type="common">Commerson's wild potato</name>
    <name type="synonym">Commerson's nightshade</name>
    <dbReference type="NCBI Taxonomy" id="4109"/>
    <lineage>
        <taxon>Eukaryota</taxon>
        <taxon>Viridiplantae</taxon>
        <taxon>Streptophyta</taxon>
        <taxon>Embryophyta</taxon>
        <taxon>Tracheophyta</taxon>
        <taxon>Spermatophyta</taxon>
        <taxon>Magnoliopsida</taxon>
        <taxon>eudicotyledons</taxon>
        <taxon>Gunneridae</taxon>
        <taxon>Pentapetalae</taxon>
        <taxon>asterids</taxon>
        <taxon>lamiids</taxon>
        <taxon>Solanales</taxon>
        <taxon>Solanaceae</taxon>
        <taxon>Solanoideae</taxon>
        <taxon>Solaneae</taxon>
        <taxon>Solanum</taxon>
    </lineage>
</organism>
<dbReference type="Proteomes" id="UP000824120">
    <property type="component" value="Chromosome 12"/>
</dbReference>
<sequence>MATMAKRYPLTESASFLCRTGPAFLEPLDDDEATADEAMDDEEDNVVDEEANALIVFDHGVLISSRVVKKS</sequence>
<proteinExistence type="predicted"/>
<accession>A0A9J5W8F1</accession>
<comment type="caution">
    <text evidence="1">The sequence shown here is derived from an EMBL/GenBank/DDBJ whole genome shotgun (WGS) entry which is preliminary data.</text>
</comment>
<gene>
    <name evidence="1" type="ORF">H5410_061697</name>
</gene>
<protein>
    <submittedName>
        <fullName evidence="1">Uncharacterized protein</fullName>
    </submittedName>
</protein>
<dbReference type="EMBL" id="JACXVP010000012">
    <property type="protein sequence ID" value="KAG5571931.1"/>
    <property type="molecule type" value="Genomic_DNA"/>
</dbReference>
<reference evidence="1 2" key="1">
    <citation type="submission" date="2020-09" db="EMBL/GenBank/DDBJ databases">
        <title>De no assembly of potato wild relative species, Solanum commersonii.</title>
        <authorList>
            <person name="Cho K."/>
        </authorList>
    </citation>
    <scope>NUCLEOTIDE SEQUENCE [LARGE SCALE GENOMIC DNA]</scope>
    <source>
        <strain evidence="1">LZ3.2</strain>
        <tissue evidence="1">Leaf</tissue>
    </source>
</reference>